<organism evidence="2 3">
    <name type="scientific">Malurus cyaneus samueli</name>
    <dbReference type="NCBI Taxonomy" id="2593467"/>
    <lineage>
        <taxon>Eukaryota</taxon>
        <taxon>Metazoa</taxon>
        <taxon>Chordata</taxon>
        <taxon>Craniata</taxon>
        <taxon>Vertebrata</taxon>
        <taxon>Euteleostomi</taxon>
        <taxon>Archelosauria</taxon>
        <taxon>Archosauria</taxon>
        <taxon>Dinosauria</taxon>
        <taxon>Saurischia</taxon>
        <taxon>Theropoda</taxon>
        <taxon>Coelurosauria</taxon>
        <taxon>Aves</taxon>
        <taxon>Neognathae</taxon>
        <taxon>Neoaves</taxon>
        <taxon>Telluraves</taxon>
        <taxon>Australaves</taxon>
        <taxon>Passeriformes</taxon>
        <taxon>Meliphagoidea</taxon>
        <taxon>Maluridae</taxon>
        <taxon>Malurus</taxon>
    </lineage>
</organism>
<dbReference type="AlphaFoldDB" id="A0A8C5UE95"/>
<keyword evidence="3" id="KW-1185">Reference proteome</keyword>
<dbReference type="OrthoDB" id="192915at2759"/>
<dbReference type="Proteomes" id="UP000694560">
    <property type="component" value="Unplaced"/>
</dbReference>
<protein>
    <recommendedName>
        <fullName evidence="1">DUF3456 domain-containing protein</fullName>
    </recommendedName>
</protein>
<dbReference type="Ensembl" id="ENSMCST00000021317.1">
    <property type="protein sequence ID" value="ENSMCSP00000020792.1"/>
    <property type="gene ID" value="ENSMCSG00000014583.1"/>
</dbReference>
<reference evidence="2" key="1">
    <citation type="submission" date="2025-08" db="UniProtKB">
        <authorList>
            <consortium name="Ensembl"/>
        </authorList>
    </citation>
    <scope>IDENTIFICATION</scope>
</reference>
<proteinExistence type="predicted"/>
<dbReference type="Pfam" id="PF11938">
    <property type="entry name" value="DUF3456"/>
    <property type="match status" value="1"/>
</dbReference>
<feature type="domain" description="DUF3456" evidence="1">
    <location>
        <begin position="135"/>
        <end position="165"/>
    </location>
</feature>
<accession>A0A8C5UE95</accession>
<name>A0A8C5UE95_9PASS</name>
<reference evidence="2" key="2">
    <citation type="submission" date="2025-09" db="UniProtKB">
        <authorList>
            <consortium name="Ensembl"/>
        </authorList>
    </citation>
    <scope>IDENTIFICATION</scope>
</reference>
<dbReference type="InterPro" id="IPR021852">
    <property type="entry name" value="DUF3456"/>
</dbReference>
<sequence>CQTPGWVLHPFGLTPPASGTNWVEMHFGAPRGSSAALCSICAEIRAASARPGRCVYGTSSPLISDYKMGSFYLNFESLLHVSMLKGAGPPFIPTLCRAGRAERAQGSSQLFLAKKKKKKRAQYEYPPFFPSLQWESIVEEYEDEIFSLIAQEADYLADKLCSEKSALNRSKYISK</sequence>
<evidence type="ECO:0000313" key="2">
    <source>
        <dbReference type="Ensembl" id="ENSMCSP00000020792.1"/>
    </source>
</evidence>
<evidence type="ECO:0000313" key="3">
    <source>
        <dbReference type="Proteomes" id="UP000694560"/>
    </source>
</evidence>
<evidence type="ECO:0000259" key="1">
    <source>
        <dbReference type="Pfam" id="PF11938"/>
    </source>
</evidence>